<reference evidence="1 2" key="1">
    <citation type="journal article" date="2019" name="Int. J. Syst. Evol. Microbiol.">
        <title>The Global Catalogue of Microorganisms (GCM) 10K type strain sequencing project: providing services to taxonomists for standard genome sequencing and annotation.</title>
        <authorList>
            <consortium name="The Broad Institute Genomics Platform"/>
            <consortium name="The Broad Institute Genome Sequencing Center for Infectious Disease"/>
            <person name="Wu L."/>
            <person name="Ma J."/>
        </authorList>
    </citation>
    <scope>NUCLEOTIDE SEQUENCE [LARGE SCALE GENOMIC DNA]</scope>
    <source>
        <strain evidence="1 2">JCM 6924</strain>
    </source>
</reference>
<keyword evidence="2" id="KW-1185">Reference proteome</keyword>
<evidence type="ECO:0000313" key="1">
    <source>
        <dbReference type="EMBL" id="GAA2554987.1"/>
    </source>
</evidence>
<name>A0ABN3P1B7_9ACTN</name>
<protein>
    <recommendedName>
        <fullName evidence="3">Tail fiber protein</fullName>
    </recommendedName>
</protein>
<evidence type="ECO:0008006" key="3">
    <source>
        <dbReference type="Google" id="ProtNLM"/>
    </source>
</evidence>
<organism evidence="1 2">
    <name type="scientific">Streptomyces levis</name>
    <dbReference type="NCBI Taxonomy" id="285566"/>
    <lineage>
        <taxon>Bacteria</taxon>
        <taxon>Bacillati</taxon>
        <taxon>Actinomycetota</taxon>
        <taxon>Actinomycetes</taxon>
        <taxon>Kitasatosporales</taxon>
        <taxon>Streptomycetaceae</taxon>
        <taxon>Streptomyces</taxon>
    </lineage>
</organism>
<accession>A0ABN3P1B7</accession>
<proteinExistence type="predicted"/>
<dbReference type="Proteomes" id="UP001501095">
    <property type="component" value="Unassembled WGS sequence"/>
</dbReference>
<dbReference type="EMBL" id="BAAATM010000022">
    <property type="protein sequence ID" value="GAA2554987.1"/>
    <property type="molecule type" value="Genomic_DNA"/>
</dbReference>
<evidence type="ECO:0000313" key="2">
    <source>
        <dbReference type="Proteomes" id="UP001501095"/>
    </source>
</evidence>
<dbReference type="RefSeq" id="WP_344543018.1">
    <property type="nucleotide sequence ID" value="NZ_BAAATM010000022.1"/>
</dbReference>
<gene>
    <name evidence="1" type="ORF">GCM10010423_65200</name>
</gene>
<sequence length="366" mass="36748">MPKFTAVIDTSKIPIKGLVAESSGTAPANSVPGQYWFDTTSGKNKFTNDGTNYLDPLSRANHTGTQLANTISDFAAAVQAIRLDQLTAPTAPVSMGNQRITNVSDQTGATDAANKQYVDNARAGLAVKDPVRVVATTNINLASLPANIDGVAMAAGQSFLAVAQTTGTQNGLYTYPGSGQAATRRTDADATGEVVDGTMVAVAEGTDAGAQYIQTATPAGAPGAWTQTWVKYSTGGQTYTAGNGLSLNTNTFAVVAGDGTIVVDGTGVKVGLNTVAKGGTGATTAAGARTNLGAVGKYAADLGTVTAGNPVTVNHGLNTTDVTVTVRETSGGAVVIPDVVVVDANNVTVTSGVAYASGALRVVVMG</sequence>
<comment type="caution">
    <text evidence="1">The sequence shown here is derived from an EMBL/GenBank/DDBJ whole genome shotgun (WGS) entry which is preliminary data.</text>
</comment>